<protein>
    <submittedName>
        <fullName evidence="1">Uncharacterized protein</fullName>
    </submittedName>
</protein>
<proteinExistence type="predicted"/>
<keyword evidence="2" id="KW-1185">Reference proteome</keyword>
<name>A0AAD4Z0Z4_PRUDU</name>
<evidence type="ECO:0000313" key="2">
    <source>
        <dbReference type="Proteomes" id="UP001054821"/>
    </source>
</evidence>
<dbReference type="AlphaFoldDB" id="A0AAD4Z0Z4"/>
<dbReference type="Proteomes" id="UP001054821">
    <property type="component" value="Chromosome 5"/>
</dbReference>
<dbReference type="EMBL" id="JAJFAZ020000005">
    <property type="protein sequence ID" value="KAI5329632.1"/>
    <property type="molecule type" value="Genomic_DNA"/>
</dbReference>
<accession>A0AAD4Z0Z4</accession>
<reference evidence="1 2" key="1">
    <citation type="journal article" date="2022" name="G3 (Bethesda)">
        <title>Whole-genome sequence and methylome profiling of the almond [Prunus dulcis (Mill.) D.A. Webb] cultivar 'Nonpareil'.</title>
        <authorList>
            <person name="D'Amico-Willman K.M."/>
            <person name="Ouma W.Z."/>
            <person name="Meulia T."/>
            <person name="Sideli G.M."/>
            <person name="Gradziel T.M."/>
            <person name="Fresnedo-Ramirez J."/>
        </authorList>
    </citation>
    <scope>NUCLEOTIDE SEQUENCE [LARGE SCALE GENOMIC DNA]</scope>
    <source>
        <strain evidence="1">Clone GOH B32 T37-40</strain>
    </source>
</reference>
<sequence>MIISNSINRPAMGPEPKYLSHIQQGWRHRTHTEVKCITGRIPETQSSGKQVLISINRLLGQENGIINPRSPPLTPISREKSVNPVCPFDRTVPHLAGWEGPAQILANPRIRSQGRSTLKTQRSLCILFQQLCHPSRNRTKPMRP</sequence>
<organism evidence="1 2">
    <name type="scientific">Prunus dulcis</name>
    <name type="common">Almond</name>
    <name type="synonym">Amygdalus dulcis</name>
    <dbReference type="NCBI Taxonomy" id="3755"/>
    <lineage>
        <taxon>Eukaryota</taxon>
        <taxon>Viridiplantae</taxon>
        <taxon>Streptophyta</taxon>
        <taxon>Embryophyta</taxon>
        <taxon>Tracheophyta</taxon>
        <taxon>Spermatophyta</taxon>
        <taxon>Magnoliopsida</taxon>
        <taxon>eudicotyledons</taxon>
        <taxon>Gunneridae</taxon>
        <taxon>Pentapetalae</taxon>
        <taxon>rosids</taxon>
        <taxon>fabids</taxon>
        <taxon>Rosales</taxon>
        <taxon>Rosaceae</taxon>
        <taxon>Amygdaloideae</taxon>
        <taxon>Amygdaleae</taxon>
        <taxon>Prunus</taxon>
    </lineage>
</organism>
<evidence type="ECO:0000313" key="1">
    <source>
        <dbReference type="EMBL" id="KAI5329632.1"/>
    </source>
</evidence>
<comment type="caution">
    <text evidence="1">The sequence shown here is derived from an EMBL/GenBank/DDBJ whole genome shotgun (WGS) entry which is preliminary data.</text>
</comment>
<gene>
    <name evidence="1" type="ORF">L3X38_029029</name>
</gene>